<dbReference type="Proteomes" id="UP000309128">
    <property type="component" value="Unassembled WGS sequence"/>
</dbReference>
<proteinExistence type="predicted"/>
<dbReference type="AlphaFoldDB" id="A0A5S4F440"/>
<accession>A0A5S4F440</accession>
<name>A0A5S4F440_9ACTN</name>
<keyword evidence="2" id="KW-1185">Reference proteome</keyword>
<dbReference type="EMBL" id="VCKY01000173">
    <property type="protein sequence ID" value="TMR10905.1"/>
    <property type="molecule type" value="Genomic_DNA"/>
</dbReference>
<protein>
    <submittedName>
        <fullName evidence="1">Uncharacterized protein</fullName>
    </submittedName>
</protein>
<evidence type="ECO:0000313" key="1">
    <source>
        <dbReference type="EMBL" id="TMR10905.1"/>
    </source>
</evidence>
<evidence type="ECO:0000313" key="2">
    <source>
        <dbReference type="Proteomes" id="UP000309128"/>
    </source>
</evidence>
<comment type="caution">
    <text evidence="1">The sequence shown here is derived from an EMBL/GenBank/DDBJ whole genome shotgun (WGS) entry which is preliminary data.</text>
</comment>
<dbReference type="RefSeq" id="WP_138671430.1">
    <property type="nucleotide sequence ID" value="NZ_VCKY01000173.1"/>
</dbReference>
<sequence length="77" mass="8721">MPKEPHSLGIVRKAGYFTPQLYQGERLFKKRTHHPGSAAAARRYEALPIRGSAWLAVSDDGPIIVYFRANNPLWTSR</sequence>
<reference evidence="1 2" key="1">
    <citation type="submission" date="2019-05" db="EMBL/GenBank/DDBJ databases">
        <title>Draft genome sequence of Nonomuraea turkmeniaca DSM 43926.</title>
        <authorList>
            <person name="Saricaoglu S."/>
            <person name="Isik K."/>
        </authorList>
    </citation>
    <scope>NUCLEOTIDE SEQUENCE [LARGE SCALE GENOMIC DNA]</scope>
    <source>
        <strain evidence="1 2">DSM 43926</strain>
    </source>
</reference>
<organism evidence="1 2">
    <name type="scientific">Nonomuraea turkmeniaca</name>
    <dbReference type="NCBI Taxonomy" id="103838"/>
    <lineage>
        <taxon>Bacteria</taxon>
        <taxon>Bacillati</taxon>
        <taxon>Actinomycetota</taxon>
        <taxon>Actinomycetes</taxon>
        <taxon>Streptosporangiales</taxon>
        <taxon>Streptosporangiaceae</taxon>
        <taxon>Nonomuraea</taxon>
    </lineage>
</organism>
<gene>
    <name evidence="1" type="ORF">ETD86_37715</name>
</gene>